<dbReference type="Proteomes" id="UP000000231">
    <property type="component" value="Chromosome"/>
</dbReference>
<sequence>MAVHIHLLHNSLSSFHSHPYGEAIAYIEALKAMGGTATIYANTACDSRILHDLKALPIFPCATDSMVDTNPSSAEQSEFVSLGNAFGSALANHLPKEFTPEEIIYIPYARQNEAHGVALWLKTIPADKRPKIVLFCYRPEFRWSLNDDRTRFEGNFTYWRAVGSELIEQLDSKNILLASTDHRLSAALQAASGIKALTVKMPTLYPLDPAILLAQTRDIDVGLLGTYRPERGSQFLINIIKLVDTRHPGLRYLVQVQNSSDFEQLKTTLNALRFQGNLEVLIGNPDQTEYMQHLSRCMLSCLPYAPARYATRSSGVLSECAAYGISMVIPANTWLSDRLDAGEISALKFEYWTPEAIATCIEIALSNIGPMTERAKYLSHAWRKQNNAQRVLEDIFSELKLGLEK</sequence>
<accession>A4SXU9</accession>
<evidence type="ECO:0008006" key="3">
    <source>
        <dbReference type="Google" id="ProtNLM"/>
    </source>
</evidence>
<evidence type="ECO:0000313" key="1">
    <source>
        <dbReference type="EMBL" id="ABP34313.1"/>
    </source>
</evidence>
<reference evidence="1 2" key="1">
    <citation type="journal article" date="2012" name="Stand. Genomic Sci.">
        <title>Complete genome sequence of Polynucleobacter necessarius subsp. asymbioticus type strain (QLW-P1DMWA-1(T)).</title>
        <authorList>
            <person name="Meincke L."/>
            <person name="Copeland A."/>
            <person name="Lapidus A."/>
            <person name="Lucas S."/>
            <person name="Berry K.W."/>
            <person name="Del Rio T.G."/>
            <person name="Hammon N."/>
            <person name="Dalin E."/>
            <person name="Tice H."/>
            <person name="Pitluck S."/>
            <person name="Richardson P."/>
            <person name="Bruce D."/>
            <person name="Goodwin L."/>
            <person name="Han C."/>
            <person name="Tapia R."/>
            <person name="Detter J.C."/>
            <person name="Schmutz J."/>
            <person name="Brettin T."/>
            <person name="Larimer F."/>
            <person name="Land M."/>
            <person name="Hauser L."/>
            <person name="Kyrpides N.C."/>
            <person name="Ivanova N."/>
            <person name="Goker M."/>
            <person name="Woyke T."/>
            <person name="Wu Q.L."/>
            <person name="Pockl M."/>
            <person name="Hahn M.W."/>
            <person name="Klenk H.P."/>
        </authorList>
    </citation>
    <scope>NUCLEOTIDE SEQUENCE [LARGE SCALE GENOMIC DNA]</scope>
    <source>
        <strain evidence="2">DSM 18221 / CIP 109841 / QLW-P1DMWA-1</strain>
    </source>
</reference>
<keyword evidence="2" id="KW-1185">Reference proteome</keyword>
<dbReference type="eggNOG" id="COG0438">
    <property type="taxonomic scope" value="Bacteria"/>
</dbReference>
<dbReference type="RefSeq" id="WP_011902938.1">
    <property type="nucleotide sequence ID" value="NC_009379.1"/>
</dbReference>
<dbReference type="GeneID" id="31481474"/>
<name>A4SXU9_POLAQ</name>
<dbReference type="KEGG" id="pnu:Pnuc_1097"/>
<protein>
    <recommendedName>
        <fullName evidence="3">Glycosyl transferase family 1 domain-containing protein</fullName>
    </recommendedName>
</protein>
<organism evidence="1 2">
    <name type="scientific">Polynucleobacter asymbioticus (strain DSM 18221 / CIP 109841 / QLW-P1DMWA-1)</name>
    <name type="common">Polynucleobacter necessarius subsp. asymbioticus</name>
    <dbReference type="NCBI Taxonomy" id="312153"/>
    <lineage>
        <taxon>Bacteria</taxon>
        <taxon>Pseudomonadati</taxon>
        <taxon>Pseudomonadota</taxon>
        <taxon>Betaproteobacteria</taxon>
        <taxon>Burkholderiales</taxon>
        <taxon>Burkholderiaceae</taxon>
        <taxon>Polynucleobacter</taxon>
    </lineage>
</organism>
<dbReference type="HOGENOM" id="CLU_679445_0_0_4"/>
<dbReference type="AlphaFoldDB" id="A4SXU9"/>
<evidence type="ECO:0000313" key="2">
    <source>
        <dbReference type="Proteomes" id="UP000000231"/>
    </source>
</evidence>
<dbReference type="Gene3D" id="3.40.50.2000">
    <property type="entry name" value="Glycogen Phosphorylase B"/>
    <property type="match status" value="1"/>
</dbReference>
<dbReference type="EMBL" id="CP000655">
    <property type="protein sequence ID" value="ABP34313.1"/>
    <property type="molecule type" value="Genomic_DNA"/>
</dbReference>
<dbReference type="SUPFAM" id="SSF53756">
    <property type="entry name" value="UDP-Glycosyltransferase/glycogen phosphorylase"/>
    <property type="match status" value="1"/>
</dbReference>
<gene>
    <name evidence="1" type="ordered locus">Pnuc_1097</name>
</gene>
<proteinExistence type="predicted"/>